<evidence type="ECO:0000313" key="1">
    <source>
        <dbReference type="EMBL" id="MBB1252879.1"/>
    </source>
</evidence>
<name>A0A7W3ZLI2_9ACTN</name>
<gene>
    <name evidence="1" type="ORF">H3146_05795</name>
</gene>
<accession>A0A7W3ZLI2</accession>
<reference evidence="2" key="1">
    <citation type="submission" date="2020-05" db="EMBL/GenBank/DDBJ databases">
        <title>Classification of alakaliphilic streptomycetes isolated from an alkaline soil next to Lonar Crater, India and a proposal for the recognition of Streptomyces alkaliterrae sp. nov.</title>
        <authorList>
            <person name="Golinska P."/>
        </authorList>
    </citation>
    <scope>NUCLEOTIDE SEQUENCE [LARGE SCALE GENOMIC DNA]</scope>
    <source>
        <strain evidence="2">OF3</strain>
    </source>
</reference>
<dbReference type="Proteomes" id="UP000525686">
    <property type="component" value="Unassembled WGS sequence"/>
</dbReference>
<proteinExistence type="predicted"/>
<sequence length="73" mass="8303">MTAMYDLPALARDEAVASSGPARRADLIQAELARVDVDFRRAYGDRTDDWLPWQWTAYQRALDNVKSAFREAA</sequence>
<comment type="caution">
    <text evidence="1">The sequence shown here is derived from an EMBL/GenBank/DDBJ whole genome shotgun (WGS) entry which is preliminary data.</text>
</comment>
<evidence type="ECO:0000313" key="2">
    <source>
        <dbReference type="Proteomes" id="UP000525686"/>
    </source>
</evidence>
<organism evidence="1 2">
    <name type="scientific">Streptomyces alkaliterrae</name>
    <dbReference type="NCBI Taxonomy" id="2213162"/>
    <lineage>
        <taxon>Bacteria</taxon>
        <taxon>Bacillati</taxon>
        <taxon>Actinomycetota</taxon>
        <taxon>Actinomycetes</taxon>
        <taxon>Kitasatosporales</taxon>
        <taxon>Streptomycetaceae</taxon>
        <taxon>Streptomyces</taxon>
    </lineage>
</organism>
<protein>
    <submittedName>
        <fullName evidence="1">Uncharacterized protein</fullName>
    </submittedName>
</protein>
<dbReference type="RefSeq" id="WP_181353674.1">
    <property type="nucleotide sequence ID" value="NZ_JABJWZ010000031.1"/>
</dbReference>
<dbReference type="EMBL" id="JABJWZ010000031">
    <property type="protein sequence ID" value="MBB1252879.1"/>
    <property type="molecule type" value="Genomic_DNA"/>
</dbReference>
<dbReference type="AlphaFoldDB" id="A0A7W3ZLI2"/>